<organism evidence="1 2">
    <name type="scientific">Ceratitis capitata</name>
    <name type="common">Mediterranean fruit fly</name>
    <name type="synonym">Tephritis capitata</name>
    <dbReference type="NCBI Taxonomy" id="7213"/>
    <lineage>
        <taxon>Eukaryota</taxon>
        <taxon>Metazoa</taxon>
        <taxon>Ecdysozoa</taxon>
        <taxon>Arthropoda</taxon>
        <taxon>Hexapoda</taxon>
        <taxon>Insecta</taxon>
        <taxon>Pterygota</taxon>
        <taxon>Neoptera</taxon>
        <taxon>Endopterygota</taxon>
        <taxon>Diptera</taxon>
        <taxon>Brachycera</taxon>
        <taxon>Muscomorpha</taxon>
        <taxon>Tephritoidea</taxon>
        <taxon>Tephritidae</taxon>
        <taxon>Ceratitis</taxon>
        <taxon>Ceratitis</taxon>
    </lineage>
</organism>
<comment type="caution">
    <text evidence="1">The sequence shown here is derived from an EMBL/GenBank/DDBJ whole genome shotgun (WGS) entry which is preliminary data.</text>
</comment>
<reference evidence="1" key="1">
    <citation type="submission" date="2020-11" db="EMBL/GenBank/DDBJ databases">
        <authorList>
            <person name="Whitehead M."/>
        </authorList>
    </citation>
    <scope>NUCLEOTIDE SEQUENCE</scope>
    <source>
        <strain evidence="1">EGII</strain>
    </source>
</reference>
<dbReference type="Proteomes" id="UP000606786">
    <property type="component" value="Unassembled WGS sequence"/>
</dbReference>
<evidence type="ECO:0000313" key="1">
    <source>
        <dbReference type="EMBL" id="CAD6994460.1"/>
    </source>
</evidence>
<dbReference type="EMBL" id="CAJHJT010000001">
    <property type="protein sequence ID" value="CAD6994460.1"/>
    <property type="molecule type" value="Genomic_DNA"/>
</dbReference>
<dbReference type="AlphaFoldDB" id="A0A811U7L8"/>
<proteinExistence type="predicted"/>
<evidence type="ECO:0000313" key="2">
    <source>
        <dbReference type="Proteomes" id="UP000606786"/>
    </source>
</evidence>
<protein>
    <submittedName>
        <fullName evidence="1">(Mediterranean fruit fly) hypothetical protein</fullName>
    </submittedName>
</protein>
<name>A0A811U7L8_CERCA</name>
<gene>
    <name evidence="1" type="ORF">CCAP1982_LOCUS3205</name>
</gene>
<accession>A0A811U7L8</accession>
<sequence length="116" mass="13451">MQSWLSRLTTLHFFSTSRLGKQDRQEKKKAETFVALQNVVKFLTNDVFWVNSNFPASLLCVATVTTRSCFVIGFYANHVDLQFMCRRKYGYLVLIEMENVLKCSAVKLAQLEEMVQ</sequence>
<keyword evidence="2" id="KW-1185">Reference proteome</keyword>